<evidence type="ECO:0000256" key="1">
    <source>
        <dbReference type="ARBA" id="ARBA00023054"/>
    </source>
</evidence>
<dbReference type="InterPro" id="IPR036277">
    <property type="entry name" value="SMC_hinge_sf"/>
</dbReference>
<evidence type="ECO:0000256" key="2">
    <source>
        <dbReference type="SAM" id="Coils"/>
    </source>
</evidence>
<feature type="coiled-coil region" evidence="2">
    <location>
        <begin position="675"/>
        <end position="702"/>
    </location>
</feature>
<evidence type="ECO:0000313" key="5">
    <source>
        <dbReference type="Proteomes" id="UP000640333"/>
    </source>
</evidence>
<protein>
    <submittedName>
        <fullName evidence="4">AAA family ATPase</fullName>
    </submittedName>
</protein>
<dbReference type="GO" id="GO:0006302">
    <property type="term" value="P:double-strand break repair"/>
    <property type="evidence" value="ECO:0007669"/>
    <property type="project" value="TreeGrafter"/>
</dbReference>
<comment type="caution">
    <text evidence="4">The sequence shown here is derived from an EMBL/GenBank/DDBJ whole genome shotgun (WGS) entry which is preliminary data.</text>
</comment>
<dbReference type="PANTHER" id="PTHR32182">
    <property type="entry name" value="DNA REPLICATION AND REPAIR PROTEIN RECF"/>
    <property type="match status" value="1"/>
</dbReference>
<dbReference type="InterPro" id="IPR027417">
    <property type="entry name" value="P-loop_NTPase"/>
</dbReference>
<dbReference type="AlphaFoldDB" id="A0A8J7FF70"/>
<feature type="compositionally biased region" description="Basic and acidic residues" evidence="3">
    <location>
        <begin position="1133"/>
        <end position="1143"/>
    </location>
</feature>
<evidence type="ECO:0000256" key="3">
    <source>
        <dbReference type="SAM" id="MobiDB-lite"/>
    </source>
</evidence>
<dbReference type="GO" id="GO:0005524">
    <property type="term" value="F:ATP binding"/>
    <property type="evidence" value="ECO:0007669"/>
    <property type="project" value="InterPro"/>
</dbReference>
<accession>A0A8J7FF70</accession>
<evidence type="ECO:0000313" key="4">
    <source>
        <dbReference type="EMBL" id="MBE9398526.1"/>
    </source>
</evidence>
<keyword evidence="1 2" id="KW-0175">Coiled coil</keyword>
<proteinExistence type="predicted"/>
<feature type="region of interest" description="Disordered" evidence="3">
    <location>
        <begin position="290"/>
        <end position="311"/>
    </location>
</feature>
<dbReference type="EMBL" id="JADEYS010000015">
    <property type="protein sequence ID" value="MBE9398526.1"/>
    <property type="molecule type" value="Genomic_DNA"/>
</dbReference>
<keyword evidence="5" id="KW-1185">Reference proteome</keyword>
<dbReference type="Gene3D" id="3.40.50.300">
    <property type="entry name" value="P-loop containing nucleotide triphosphate hydrolases"/>
    <property type="match status" value="1"/>
</dbReference>
<dbReference type="Pfam" id="PF13558">
    <property type="entry name" value="SbcC_Walker_B"/>
    <property type="match status" value="1"/>
</dbReference>
<organism evidence="4 5">
    <name type="scientific">Pontibacterium sinense</name>
    <dbReference type="NCBI Taxonomy" id="2781979"/>
    <lineage>
        <taxon>Bacteria</taxon>
        <taxon>Pseudomonadati</taxon>
        <taxon>Pseudomonadota</taxon>
        <taxon>Gammaproteobacteria</taxon>
        <taxon>Oceanospirillales</taxon>
        <taxon>Oceanospirillaceae</taxon>
        <taxon>Pontibacterium</taxon>
    </lineage>
</organism>
<dbReference type="Pfam" id="PF13555">
    <property type="entry name" value="AAA_29"/>
    <property type="match status" value="1"/>
</dbReference>
<gene>
    <name evidence="4" type="ORF">IOQ59_14790</name>
</gene>
<dbReference type="RefSeq" id="WP_193954160.1">
    <property type="nucleotide sequence ID" value="NZ_JADEYS010000015.1"/>
</dbReference>
<reference evidence="4" key="1">
    <citation type="submission" date="2020-10" db="EMBL/GenBank/DDBJ databases">
        <title>Bacterium isolated from coastal waters sediment.</title>
        <authorList>
            <person name="Chen R.-J."/>
            <person name="Lu D.-C."/>
            <person name="Zhu K.-L."/>
            <person name="Du Z.-J."/>
        </authorList>
    </citation>
    <scope>NUCLEOTIDE SEQUENCE</scope>
    <source>
        <strain evidence="4">N1Y112</strain>
    </source>
</reference>
<dbReference type="Proteomes" id="UP000640333">
    <property type="component" value="Unassembled WGS sequence"/>
</dbReference>
<dbReference type="GO" id="GO:0005694">
    <property type="term" value="C:chromosome"/>
    <property type="evidence" value="ECO:0007669"/>
    <property type="project" value="InterPro"/>
</dbReference>
<dbReference type="GO" id="GO:0000731">
    <property type="term" value="P:DNA synthesis involved in DNA repair"/>
    <property type="evidence" value="ECO:0007669"/>
    <property type="project" value="TreeGrafter"/>
</dbReference>
<feature type="region of interest" description="Disordered" evidence="3">
    <location>
        <begin position="1133"/>
        <end position="1155"/>
    </location>
</feature>
<dbReference type="SUPFAM" id="SSF52540">
    <property type="entry name" value="P-loop containing nucleoside triphosphate hydrolases"/>
    <property type="match status" value="2"/>
</dbReference>
<sequence>MKQLNRIVLVNWYVLGAIEIPIKGSVAIVGPNGSGKSSLLDAIQTVLMGGHKRHLSFNASAGDKSERSLRTYCLGFLDGDGKKSTAREDSLSYMALSFFDTETAQETCVGIAISASTASPDEEILGRFILPNFSVHLDDFTTKEDEGRLPRGWPDVRDSLLKQCPDMVLEKRASRFIRELVTHLSYDPQMPNDDDKFVKNFKNALKFVPIDSPTRFIREFVLDENIVHVGAFRKSLDEYRAMEQKTKEVSDRIAELEKVQDSCKGIERNVKNAVEYEWVVHESRFENADLKKEESEERLEKNQDKEQQVQQDLETTGADLNAVMQQLAEARADLNNTDSAHKIKALESTVAAKTHEHSVVEERIQNVYNLLRTAVGFANYEKHLPDNFLPVVKKSVELWRSGQDMMGAVWPQNPVEVDHNLEHLKSSVDAVRRDIARRFESSVIRMNELRSEIQSQKSNVEQLKQGRAPVRRNTRELMELLDEYGIESTPICELVDINDDKWRIALESFLGARREALIVEPDRVKEAITLYRRKGRHLKGCRIVNTTKSGEWLSRYKAGSLAHFIDTDNDHARAYMNRALGGVMAVETETELLRHERALTYDCMLQTEGSTTAINEQQPIMGIRRRGCQLEIQGKQVDQMVAEFTELGKSHDSLEKLRDSLISLTTNLVGVNERVFDLVNQREQLNTEIEGYRQAVVDLHNQDDTGIQNRITELVAAQKETEQKQKSLMDKLQKVRTAMIKDTAALEVLTQELDEHAVARSACEQKAVFDAQAAQEKRDYLDESCGGELERIIFDAAKKAQSELSLHEKKKNGVRDAVAQYKARYHGGGLSHQTLDKISPDSTHEELEAFVNETVQSLRDSELANYSQKAERARLEAETAFRSDFVAHLHDQINKIKDLIRELNQHLKNRPFHREMYSFEMMPNPELKDILELVEAYTRVDQANVGSLFDMKFDEDKPHQDALAKIHDVLKDEGESSLLQDYRNFYNFELVVKDLQGNRKTTLTQRIKTGSGGEHQVPFYVAIAAAQGATYRLRENADGQPVGGMSLAVFDEAFNKLDSENTVTSLGFMDDLGLQTIIAAPDEKYSLLSSCMETIINVCRDGRVVDIDVEFPTEEGRKLLNSDNPLKIMKEIDAAEAQARGESESASADTEAEPA</sequence>
<dbReference type="GO" id="GO:0051276">
    <property type="term" value="P:chromosome organization"/>
    <property type="evidence" value="ECO:0007669"/>
    <property type="project" value="InterPro"/>
</dbReference>
<name>A0A8J7FF70_9GAMM</name>
<dbReference type="SUPFAM" id="SSF75553">
    <property type="entry name" value="Smc hinge domain"/>
    <property type="match status" value="1"/>
</dbReference>
<feature type="compositionally biased region" description="Basic and acidic residues" evidence="3">
    <location>
        <begin position="290"/>
        <end position="307"/>
    </location>
</feature>
<dbReference type="PANTHER" id="PTHR32182:SF0">
    <property type="entry name" value="DNA REPLICATION AND REPAIR PROTEIN RECF"/>
    <property type="match status" value="1"/>
</dbReference>